<dbReference type="GO" id="GO:0140359">
    <property type="term" value="F:ABC-type transporter activity"/>
    <property type="evidence" value="ECO:0007669"/>
    <property type="project" value="UniProtKB-ARBA"/>
</dbReference>
<dbReference type="PROSITE" id="PS00211">
    <property type="entry name" value="ABC_TRANSPORTER_1"/>
    <property type="match status" value="1"/>
</dbReference>
<comment type="similarity">
    <text evidence="2">Belongs to the ABC transporter superfamily.</text>
</comment>
<dbReference type="SMART" id="SM00382">
    <property type="entry name" value="AAA"/>
    <property type="match status" value="1"/>
</dbReference>
<feature type="domain" description="ABC transporter" evidence="6">
    <location>
        <begin position="4"/>
        <end position="238"/>
    </location>
</feature>
<dbReference type="InterPro" id="IPR003439">
    <property type="entry name" value="ABC_transporter-like_ATP-bd"/>
</dbReference>
<evidence type="ECO:0000313" key="8">
    <source>
        <dbReference type="Proteomes" id="UP000531216"/>
    </source>
</evidence>
<evidence type="ECO:0000256" key="3">
    <source>
        <dbReference type="ARBA" id="ARBA00022448"/>
    </source>
</evidence>
<dbReference type="InterPro" id="IPR050093">
    <property type="entry name" value="ABC_SmlMolc_Importer"/>
</dbReference>
<dbReference type="PANTHER" id="PTHR42781:SF4">
    <property type="entry name" value="SPERMIDINE_PUTRESCINE IMPORT ATP-BINDING PROTEIN POTA"/>
    <property type="match status" value="1"/>
</dbReference>
<accession>A0A7W6C092</accession>
<organism evidence="7 8">
    <name type="scientific">Aureimonas phyllosphaerae</name>
    <dbReference type="NCBI Taxonomy" id="1166078"/>
    <lineage>
        <taxon>Bacteria</taxon>
        <taxon>Pseudomonadati</taxon>
        <taxon>Pseudomonadota</taxon>
        <taxon>Alphaproteobacteria</taxon>
        <taxon>Hyphomicrobiales</taxon>
        <taxon>Aurantimonadaceae</taxon>
        <taxon>Aureimonas</taxon>
    </lineage>
</organism>
<keyword evidence="8" id="KW-1185">Reference proteome</keyword>
<gene>
    <name evidence="7" type="ORF">GGR05_002162</name>
</gene>
<dbReference type="AlphaFoldDB" id="A0A7W6C092"/>
<dbReference type="Pfam" id="PF00005">
    <property type="entry name" value="ABC_tran"/>
    <property type="match status" value="1"/>
</dbReference>
<dbReference type="PANTHER" id="PTHR42781">
    <property type="entry name" value="SPERMIDINE/PUTRESCINE IMPORT ATP-BINDING PROTEIN POTA"/>
    <property type="match status" value="1"/>
</dbReference>
<keyword evidence="4" id="KW-0547">Nucleotide-binding</keyword>
<dbReference type="GO" id="GO:0005524">
    <property type="term" value="F:ATP binding"/>
    <property type="evidence" value="ECO:0007669"/>
    <property type="project" value="UniProtKB-KW"/>
</dbReference>
<evidence type="ECO:0000256" key="2">
    <source>
        <dbReference type="ARBA" id="ARBA00005417"/>
    </source>
</evidence>
<dbReference type="RefSeq" id="WP_090963526.1">
    <property type="nucleotide sequence ID" value="NZ_FOOA01000009.1"/>
</dbReference>
<dbReference type="Proteomes" id="UP000531216">
    <property type="component" value="Unassembled WGS sequence"/>
</dbReference>
<comment type="subcellular location">
    <subcellularLocation>
        <location evidence="1">Cell inner membrane</location>
        <topology evidence="1">Peripheral membrane protein</topology>
    </subcellularLocation>
</comment>
<evidence type="ECO:0000256" key="5">
    <source>
        <dbReference type="ARBA" id="ARBA00022840"/>
    </source>
</evidence>
<dbReference type="OrthoDB" id="9802264at2"/>
<proteinExistence type="inferred from homology"/>
<name>A0A7W6C092_9HYPH</name>
<dbReference type="GO" id="GO:0016887">
    <property type="term" value="F:ATP hydrolysis activity"/>
    <property type="evidence" value="ECO:0007669"/>
    <property type="project" value="InterPro"/>
</dbReference>
<comment type="caution">
    <text evidence="7">The sequence shown here is derived from an EMBL/GenBank/DDBJ whole genome shotgun (WGS) entry which is preliminary data.</text>
</comment>
<dbReference type="SUPFAM" id="SSF52540">
    <property type="entry name" value="P-loop containing nucleoside triphosphate hydrolases"/>
    <property type="match status" value="1"/>
</dbReference>
<sequence>MVGFRLDGLTKSFGGARAVDGLRLEVADGAFLALLGPSGCGKTTVLRLLAGLERPDGGTITIGDRVVVGPGTFVEPEDRGLGMVFQSYALWPHMSVAGNVSFALHGKGLAAAEIEARTREALALVGLEDRAAARPHQLSGGQRQRVALARSLALRPKLLLLDEPLANLDPALRTGLAAEFRRLHAETRTTFVFVTHDQAEALALATTIAVLEAGRLQQCAAPEELWRRPASPAVARFIGDGRLLPVEVLGSSGAGLKVALGAARLLVPGEAPAGPGWLCVRRQGLALTDAESPDDALAGTVRASRFEGGAYLHDVAVGDDTPVEVHGPISLSPGASVRLHVTDGWVIPRQP</sequence>
<evidence type="ECO:0000256" key="1">
    <source>
        <dbReference type="ARBA" id="ARBA00004417"/>
    </source>
</evidence>
<reference evidence="7 8" key="1">
    <citation type="submission" date="2020-08" db="EMBL/GenBank/DDBJ databases">
        <title>Genomic Encyclopedia of Type Strains, Phase IV (KMG-IV): sequencing the most valuable type-strain genomes for metagenomic binning, comparative biology and taxonomic classification.</title>
        <authorList>
            <person name="Goeker M."/>
        </authorList>
    </citation>
    <scope>NUCLEOTIDE SEQUENCE [LARGE SCALE GENOMIC DNA]</scope>
    <source>
        <strain evidence="7 8">DSM 25024</strain>
    </source>
</reference>
<dbReference type="GO" id="GO:0043190">
    <property type="term" value="C:ATP-binding cassette (ABC) transporter complex"/>
    <property type="evidence" value="ECO:0007669"/>
    <property type="project" value="UniProtKB-ARBA"/>
</dbReference>
<evidence type="ECO:0000259" key="6">
    <source>
        <dbReference type="PROSITE" id="PS50893"/>
    </source>
</evidence>
<dbReference type="PROSITE" id="PS50893">
    <property type="entry name" value="ABC_TRANSPORTER_2"/>
    <property type="match status" value="1"/>
</dbReference>
<keyword evidence="5 7" id="KW-0067">ATP-binding</keyword>
<dbReference type="EMBL" id="JACIDO010000004">
    <property type="protein sequence ID" value="MBB3936012.1"/>
    <property type="molecule type" value="Genomic_DNA"/>
</dbReference>
<dbReference type="FunFam" id="3.40.50.300:FF:000042">
    <property type="entry name" value="Maltose/maltodextrin ABC transporter, ATP-binding protein"/>
    <property type="match status" value="1"/>
</dbReference>
<keyword evidence="3" id="KW-0813">Transport</keyword>
<dbReference type="InterPro" id="IPR003593">
    <property type="entry name" value="AAA+_ATPase"/>
</dbReference>
<dbReference type="InterPro" id="IPR027417">
    <property type="entry name" value="P-loop_NTPase"/>
</dbReference>
<evidence type="ECO:0000313" key="7">
    <source>
        <dbReference type="EMBL" id="MBB3936012.1"/>
    </source>
</evidence>
<protein>
    <submittedName>
        <fullName evidence="7">Iron(III) transport system ATP-binding protein</fullName>
    </submittedName>
</protein>
<dbReference type="InterPro" id="IPR017871">
    <property type="entry name" value="ABC_transporter-like_CS"/>
</dbReference>
<dbReference type="Gene3D" id="3.40.50.300">
    <property type="entry name" value="P-loop containing nucleotide triphosphate hydrolases"/>
    <property type="match status" value="1"/>
</dbReference>
<evidence type="ECO:0000256" key="4">
    <source>
        <dbReference type="ARBA" id="ARBA00022741"/>
    </source>
</evidence>